<accession>A0ABU5R2F4</accession>
<dbReference type="Proteomes" id="UP001304298">
    <property type="component" value="Unassembled WGS sequence"/>
</dbReference>
<protein>
    <submittedName>
        <fullName evidence="2">MarR family transcriptional regulator</fullName>
    </submittedName>
</protein>
<feature type="domain" description="HTH marR-type" evidence="1">
    <location>
        <begin position="1"/>
        <end position="143"/>
    </location>
</feature>
<keyword evidence="3" id="KW-1185">Reference proteome</keyword>
<dbReference type="SUPFAM" id="SSF46785">
    <property type="entry name" value="Winged helix' DNA-binding domain"/>
    <property type="match status" value="1"/>
</dbReference>
<name>A0ABU5R2F4_9PSEU</name>
<dbReference type="RefSeq" id="WP_323325794.1">
    <property type="nucleotide sequence ID" value="NZ_JAYFSI010000002.1"/>
</dbReference>
<proteinExistence type="predicted"/>
<dbReference type="InterPro" id="IPR039422">
    <property type="entry name" value="MarR/SlyA-like"/>
</dbReference>
<comment type="caution">
    <text evidence="2">The sequence shown here is derived from an EMBL/GenBank/DDBJ whole genome shotgun (WGS) entry which is preliminary data.</text>
</comment>
<evidence type="ECO:0000313" key="3">
    <source>
        <dbReference type="Proteomes" id="UP001304298"/>
    </source>
</evidence>
<reference evidence="2 3" key="1">
    <citation type="submission" date="2023-12" db="EMBL/GenBank/DDBJ databases">
        <title>Amycolatopsis sp. V23-08.</title>
        <authorList>
            <person name="Somphong A."/>
        </authorList>
    </citation>
    <scope>NUCLEOTIDE SEQUENCE [LARGE SCALE GENOMIC DNA]</scope>
    <source>
        <strain evidence="2 3">V23-08</strain>
    </source>
</reference>
<evidence type="ECO:0000259" key="1">
    <source>
        <dbReference type="PROSITE" id="PS50995"/>
    </source>
</evidence>
<dbReference type="EMBL" id="JAYFSI010000002">
    <property type="protein sequence ID" value="MEA5360020.1"/>
    <property type="molecule type" value="Genomic_DNA"/>
</dbReference>
<evidence type="ECO:0000313" key="2">
    <source>
        <dbReference type="EMBL" id="MEA5360020.1"/>
    </source>
</evidence>
<organism evidence="2 3">
    <name type="scientific">Amycolatopsis heterodermiae</name>
    <dbReference type="NCBI Taxonomy" id="3110235"/>
    <lineage>
        <taxon>Bacteria</taxon>
        <taxon>Bacillati</taxon>
        <taxon>Actinomycetota</taxon>
        <taxon>Actinomycetes</taxon>
        <taxon>Pseudonocardiales</taxon>
        <taxon>Pseudonocardiaceae</taxon>
        <taxon>Amycolatopsis</taxon>
    </lineage>
</organism>
<gene>
    <name evidence="2" type="ORF">VA596_10775</name>
</gene>
<dbReference type="PANTHER" id="PTHR33164">
    <property type="entry name" value="TRANSCRIPTIONAL REGULATOR, MARR FAMILY"/>
    <property type="match status" value="1"/>
</dbReference>
<dbReference type="PROSITE" id="PS50995">
    <property type="entry name" value="HTH_MARR_2"/>
    <property type="match status" value="1"/>
</dbReference>
<dbReference type="Gene3D" id="1.10.10.10">
    <property type="entry name" value="Winged helix-like DNA-binding domain superfamily/Winged helix DNA-binding domain"/>
    <property type="match status" value="1"/>
</dbReference>
<sequence>MSLSREHDAAWRGFLRSSALLLRVLDTDLRAAHGMSHRTYDALVQLSEAPDQRLHMKALADALVHSTSGLTRLVDGLERDGYARREVDPANRRATLVVLTPEGLAALENAWPTHVRGVERHFAAHVSRDQARVLAEVFAKINTDLDGS</sequence>
<dbReference type="InterPro" id="IPR036388">
    <property type="entry name" value="WH-like_DNA-bd_sf"/>
</dbReference>
<dbReference type="InterPro" id="IPR000835">
    <property type="entry name" value="HTH_MarR-typ"/>
</dbReference>
<dbReference type="PANTHER" id="PTHR33164:SF99">
    <property type="entry name" value="MARR FAMILY REGULATORY PROTEIN"/>
    <property type="match status" value="1"/>
</dbReference>
<dbReference type="SMART" id="SM00347">
    <property type="entry name" value="HTH_MARR"/>
    <property type="match status" value="1"/>
</dbReference>
<dbReference type="PRINTS" id="PR00598">
    <property type="entry name" value="HTHMARR"/>
</dbReference>
<dbReference type="InterPro" id="IPR036390">
    <property type="entry name" value="WH_DNA-bd_sf"/>
</dbReference>
<dbReference type="Pfam" id="PF12802">
    <property type="entry name" value="MarR_2"/>
    <property type="match status" value="1"/>
</dbReference>